<evidence type="ECO:0000313" key="7">
    <source>
        <dbReference type="EMBL" id="KAG7300598.1"/>
    </source>
</evidence>
<evidence type="ECO:0000259" key="6">
    <source>
        <dbReference type="PROSITE" id="PS50016"/>
    </source>
</evidence>
<accession>A0ABQ7Q5W3</accession>
<dbReference type="InterPro" id="IPR001965">
    <property type="entry name" value="Znf_PHD"/>
</dbReference>
<sequence length="351" mass="39930">MNCIACRLEVNNTELLKCKACRRIYHHACVNMTTAHYMQNKTSLLNTWKCPACINVTRRNNKDNTPVRQVHAPSLDMSCDEEPSQEVANTTQHSQSAPITYDQINGLFESFRVSLANDIRVTIKSEINTAIENLKSEFTATTDFLSSEQCDLRKELNVAKTTIKDLESENLKMSSEMRNLERRLVSLEKSSRSQNLEIQCVPENKAENLFEIVNKLGKEINVSITDAEVKSTRRVSKLEKSAERPRNILVTLSSERQRDTILTAFKAYNREHRATPLTSTHLGVPGAPTRVYVAEHLAPECKHLFALARKAARELNYKHVWAKYGRVFVKKDDKETSGTIYIKDATALKEL</sequence>
<feature type="coiled-coil region" evidence="5">
    <location>
        <begin position="156"/>
        <end position="197"/>
    </location>
</feature>
<evidence type="ECO:0000313" key="8">
    <source>
        <dbReference type="Proteomes" id="UP000823941"/>
    </source>
</evidence>
<keyword evidence="3" id="KW-0862">Zinc</keyword>
<dbReference type="SMART" id="SM00249">
    <property type="entry name" value="PHD"/>
    <property type="match status" value="1"/>
</dbReference>
<dbReference type="InterPro" id="IPR019786">
    <property type="entry name" value="Zinc_finger_PHD-type_CS"/>
</dbReference>
<dbReference type="InterPro" id="IPR011011">
    <property type="entry name" value="Znf_FYVE_PHD"/>
</dbReference>
<evidence type="ECO:0000256" key="5">
    <source>
        <dbReference type="SAM" id="Coils"/>
    </source>
</evidence>
<dbReference type="SUPFAM" id="SSF57903">
    <property type="entry name" value="FYVE/PHD zinc finger"/>
    <property type="match status" value="1"/>
</dbReference>
<dbReference type="PROSITE" id="PS01359">
    <property type="entry name" value="ZF_PHD_1"/>
    <property type="match status" value="1"/>
</dbReference>
<gene>
    <name evidence="7" type="ORF">JYU34_014892</name>
</gene>
<name>A0ABQ7Q5W3_PLUXY</name>
<reference evidence="7 8" key="1">
    <citation type="submission" date="2021-06" db="EMBL/GenBank/DDBJ databases">
        <title>A haploid diamondback moth (Plutella xylostella L.) genome assembly resolves 31 chromosomes and identifies a diamide resistance mutation.</title>
        <authorList>
            <person name="Ward C.M."/>
            <person name="Perry K.D."/>
            <person name="Baker G."/>
            <person name="Powis K."/>
            <person name="Heckel D.G."/>
            <person name="Baxter S.W."/>
        </authorList>
    </citation>
    <scope>NUCLEOTIDE SEQUENCE [LARGE SCALE GENOMIC DNA]</scope>
    <source>
        <strain evidence="7 8">LV</strain>
        <tissue evidence="7">Single pupa</tissue>
    </source>
</reference>
<evidence type="ECO:0000256" key="4">
    <source>
        <dbReference type="PROSITE-ProRule" id="PRU00146"/>
    </source>
</evidence>
<organism evidence="7 8">
    <name type="scientific">Plutella xylostella</name>
    <name type="common">Diamondback moth</name>
    <name type="synonym">Plutella maculipennis</name>
    <dbReference type="NCBI Taxonomy" id="51655"/>
    <lineage>
        <taxon>Eukaryota</taxon>
        <taxon>Metazoa</taxon>
        <taxon>Ecdysozoa</taxon>
        <taxon>Arthropoda</taxon>
        <taxon>Hexapoda</taxon>
        <taxon>Insecta</taxon>
        <taxon>Pterygota</taxon>
        <taxon>Neoptera</taxon>
        <taxon>Endopterygota</taxon>
        <taxon>Lepidoptera</taxon>
        <taxon>Glossata</taxon>
        <taxon>Ditrysia</taxon>
        <taxon>Yponomeutoidea</taxon>
        <taxon>Plutellidae</taxon>
        <taxon>Plutella</taxon>
    </lineage>
</organism>
<dbReference type="InterPro" id="IPR057251">
    <property type="entry name" value="FP_C"/>
</dbReference>
<keyword evidence="1" id="KW-0479">Metal-binding</keyword>
<evidence type="ECO:0000256" key="3">
    <source>
        <dbReference type="ARBA" id="ARBA00022833"/>
    </source>
</evidence>
<dbReference type="Pfam" id="PF00628">
    <property type="entry name" value="PHD"/>
    <property type="match status" value="1"/>
</dbReference>
<proteinExistence type="predicted"/>
<dbReference type="EMBL" id="JAHIBW010000020">
    <property type="protein sequence ID" value="KAG7300598.1"/>
    <property type="molecule type" value="Genomic_DNA"/>
</dbReference>
<evidence type="ECO:0000256" key="1">
    <source>
        <dbReference type="ARBA" id="ARBA00022723"/>
    </source>
</evidence>
<feature type="domain" description="PHD-type" evidence="6">
    <location>
        <begin position="1"/>
        <end position="56"/>
    </location>
</feature>
<dbReference type="Pfam" id="PF25298">
    <property type="entry name" value="Baculo_FP_2nd"/>
    <property type="match status" value="1"/>
</dbReference>
<evidence type="ECO:0000256" key="2">
    <source>
        <dbReference type="ARBA" id="ARBA00022771"/>
    </source>
</evidence>
<keyword evidence="2 4" id="KW-0863">Zinc-finger</keyword>
<dbReference type="InterPro" id="IPR019787">
    <property type="entry name" value="Znf_PHD-finger"/>
</dbReference>
<dbReference type="InterPro" id="IPR013083">
    <property type="entry name" value="Znf_RING/FYVE/PHD"/>
</dbReference>
<keyword evidence="8" id="KW-1185">Reference proteome</keyword>
<keyword evidence="5" id="KW-0175">Coiled coil</keyword>
<dbReference type="PROSITE" id="PS50016">
    <property type="entry name" value="ZF_PHD_2"/>
    <property type="match status" value="1"/>
</dbReference>
<dbReference type="Proteomes" id="UP000823941">
    <property type="component" value="Chromosome 20"/>
</dbReference>
<comment type="caution">
    <text evidence="7">The sequence shown here is derived from an EMBL/GenBank/DDBJ whole genome shotgun (WGS) entry which is preliminary data.</text>
</comment>
<dbReference type="Gene3D" id="3.30.40.10">
    <property type="entry name" value="Zinc/RING finger domain, C3HC4 (zinc finger)"/>
    <property type="match status" value="1"/>
</dbReference>
<protein>
    <recommendedName>
        <fullName evidence="6">PHD-type domain-containing protein</fullName>
    </recommendedName>
</protein>